<keyword evidence="5" id="KW-0964">Secreted</keyword>
<keyword evidence="20" id="KW-1185">Reference proteome</keyword>
<evidence type="ECO:0000259" key="17">
    <source>
        <dbReference type="PROSITE" id="PS00022"/>
    </source>
</evidence>
<dbReference type="Gene3D" id="2.10.25.10">
    <property type="entry name" value="Laminin"/>
    <property type="match status" value="5"/>
</dbReference>
<dbReference type="PANTHER" id="PTHR24050">
    <property type="entry name" value="PA14 DOMAIN-CONTAINING PROTEIN"/>
    <property type="match status" value="1"/>
</dbReference>
<keyword evidence="13" id="KW-1015">Disulfide bond</keyword>
<proteinExistence type="inferred from homology"/>
<evidence type="ECO:0000256" key="7">
    <source>
        <dbReference type="ARBA" id="ARBA00022583"/>
    </source>
</evidence>
<dbReference type="InterPro" id="IPR052235">
    <property type="entry name" value="Nephronectin_domain"/>
</dbReference>
<dbReference type="GeneID" id="110231538"/>
<evidence type="ECO:0000313" key="20">
    <source>
        <dbReference type="Proteomes" id="UP000887567"/>
    </source>
</evidence>
<dbReference type="InterPro" id="IPR049883">
    <property type="entry name" value="NOTCH1_EGF-like"/>
</dbReference>
<dbReference type="InterPro" id="IPR018097">
    <property type="entry name" value="EGF_Ca-bd_CS"/>
</dbReference>
<dbReference type="InterPro" id="IPR013032">
    <property type="entry name" value="EGF-like_CS"/>
</dbReference>
<keyword evidence="12" id="KW-0472">Membrane</keyword>
<dbReference type="KEGG" id="epa:110231538"/>
<keyword evidence="5" id="KW-0272">Extracellular matrix</keyword>
<evidence type="ECO:0000256" key="6">
    <source>
        <dbReference type="ARBA" id="ARBA00022536"/>
    </source>
</evidence>
<keyword evidence="10" id="KW-0677">Repeat</keyword>
<dbReference type="SUPFAM" id="SSF57184">
    <property type="entry name" value="Growth factor receptor domain"/>
    <property type="match status" value="2"/>
</dbReference>
<evidence type="ECO:0000256" key="16">
    <source>
        <dbReference type="SAM" id="SignalP"/>
    </source>
</evidence>
<dbReference type="Pfam" id="PF07645">
    <property type="entry name" value="EGF_CA"/>
    <property type="match status" value="1"/>
</dbReference>
<evidence type="ECO:0000256" key="10">
    <source>
        <dbReference type="ARBA" id="ARBA00022737"/>
    </source>
</evidence>
<dbReference type="PROSITE" id="PS01187">
    <property type="entry name" value="EGF_CA"/>
    <property type="match status" value="1"/>
</dbReference>
<dbReference type="FunFam" id="2.10.25.10:FF:000009">
    <property type="entry name" value="Low-density lipoprotein receptor isoform 1"/>
    <property type="match status" value="1"/>
</dbReference>
<evidence type="ECO:0000256" key="15">
    <source>
        <dbReference type="ARBA" id="ARBA00023180"/>
    </source>
</evidence>
<keyword evidence="9 16" id="KW-0732">Signal</keyword>
<reference evidence="19" key="1">
    <citation type="submission" date="2022-11" db="UniProtKB">
        <authorList>
            <consortium name="EnsemblMetazoa"/>
        </authorList>
    </citation>
    <scope>IDENTIFICATION</scope>
</reference>
<dbReference type="InterPro" id="IPR001881">
    <property type="entry name" value="EGF-like_Ca-bd_dom"/>
</dbReference>
<evidence type="ECO:0000259" key="18">
    <source>
        <dbReference type="PROSITE" id="PS01186"/>
    </source>
</evidence>
<evidence type="ECO:0000256" key="1">
    <source>
        <dbReference type="ARBA" id="ARBA00004479"/>
    </source>
</evidence>
<dbReference type="InterPro" id="IPR009030">
    <property type="entry name" value="Growth_fac_rcpt_cys_sf"/>
</dbReference>
<dbReference type="InterPro" id="IPR000152">
    <property type="entry name" value="EGF-type_Asp/Asn_hydroxyl_site"/>
</dbReference>
<dbReference type="PROSITE" id="PS00010">
    <property type="entry name" value="ASX_HYDROXYL"/>
    <property type="match status" value="2"/>
</dbReference>
<evidence type="ECO:0000256" key="4">
    <source>
        <dbReference type="ARBA" id="ARBA00006373"/>
    </source>
</evidence>
<keyword evidence="11" id="KW-1133">Transmembrane helix</keyword>
<evidence type="ECO:0000256" key="8">
    <source>
        <dbReference type="ARBA" id="ARBA00022692"/>
    </source>
</evidence>
<keyword evidence="6" id="KW-0245">EGF-like domain</keyword>
<accession>A0A913WPQ3</accession>
<dbReference type="GO" id="GO:0006897">
    <property type="term" value="P:endocytosis"/>
    <property type="evidence" value="ECO:0007669"/>
    <property type="project" value="UniProtKB-KW"/>
</dbReference>
<dbReference type="Proteomes" id="UP000887567">
    <property type="component" value="Unplaced"/>
</dbReference>
<dbReference type="OrthoDB" id="5951861at2759"/>
<dbReference type="Pfam" id="PF14670">
    <property type="entry name" value="FXa_inhibition"/>
    <property type="match status" value="1"/>
</dbReference>
<evidence type="ECO:0000256" key="3">
    <source>
        <dbReference type="ARBA" id="ARBA00006127"/>
    </source>
</evidence>
<keyword evidence="15" id="KW-0325">Glycoprotein</keyword>
<dbReference type="PROSITE" id="PS00022">
    <property type="entry name" value="EGF_1"/>
    <property type="match status" value="1"/>
</dbReference>
<dbReference type="Pfam" id="PF12661">
    <property type="entry name" value="hEGF"/>
    <property type="match status" value="1"/>
</dbReference>
<feature type="signal peptide" evidence="16">
    <location>
        <begin position="1"/>
        <end position="19"/>
    </location>
</feature>
<sequence>MDVHRIIAALLTCCVLCSSAEFPEFIESNGLDIKGDNVCRHPVSRAKNITRAVRRTLSTVKQTTCYRTFRIPLPWFPYNLTRQTTKKCTKIENKVVVLNETMTKIFHGYSLKCCLHWKKINHTDLDCKKPICPNGCVHGKCIAGDTCRCDEGWQGYTCNQDINECYIGNGGCQHDCYNHVGSYKCTCRRGFRINPKNLTECIDIDECKASRSSCVCTVSSPQCQPKCINKIGYYKCQCPKGFKLLRPGTCIDIDECLTPNDCSYKCVNTQGGYRCECFKGMAYVKRIKTCRDINECKVNNGGCAQRCINMYSSYRCRCRLGYRLAADRKNCIKYQLPDFDENMKK</sequence>
<dbReference type="EnsemblMetazoa" id="XM_021036559.2">
    <property type="protein sequence ID" value="XP_020892218.1"/>
    <property type="gene ID" value="LOC110231538"/>
</dbReference>
<dbReference type="AlphaFoldDB" id="A0A913WPQ3"/>
<evidence type="ECO:0000256" key="9">
    <source>
        <dbReference type="ARBA" id="ARBA00022729"/>
    </source>
</evidence>
<comment type="similarity">
    <text evidence="3">Belongs to the fibulin family.</text>
</comment>
<dbReference type="GO" id="GO:0005509">
    <property type="term" value="F:calcium ion binding"/>
    <property type="evidence" value="ECO:0007669"/>
    <property type="project" value="InterPro"/>
</dbReference>
<evidence type="ECO:0000256" key="2">
    <source>
        <dbReference type="ARBA" id="ARBA00004498"/>
    </source>
</evidence>
<evidence type="ECO:0000256" key="13">
    <source>
        <dbReference type="ARBA" id="ARBA00023157"/>
    </source>
</evidence>
<evidence type="ECO:0000256" key="5">
    <source>
        <dbReference type="ARBA" id="ARBA00022530"/>
    </source>
</evidence>
<dbReference type="Pfam" id="PF12662">
    <property type="entry name" value="cEGF"/>
    <property type="match status" value="1"/>
</dbReference>
<keyword evidence="14" id="KW-0675">Receptor</keyword>
<name>A0A913WPQ3_EXADI</name>
<dbReference type="GO" id="GO:0016020">
    <property type="term" value="C:membrane"/>
    <property type="evidence" value="ECO:0007669"/>
    <property type="project" value="UniProtKB-SubCell"/>
</dbReference>
<keyword evidence="7" id="KW-0254">Endocytosis</keyword>
<keyword evidence="8" id="KW-0812">Transmembrane</keyword>
<dbReference type="PROSITE" id="PS01186">
    <property type="entry name" value="EGF_2"/>
    <property type="match status" value="2"/>
</dbReference>
<organism evidence="19 20">
    <name type="scientific">Exaiptasia diaphana</name>
    <name type="common">Tropical sea anemone</name>
    <name type="synonym">Aiptasia pulchella</name>
    <dbReference type="NCBI Taxonomy" id="2652724"/>
    <lineage>
        <taxon>Eukaryota</taxon>
        <taxon>Metazoa</taxon>
        <taxon>Cnidaria</taxon>
        <taxon>Anthozoa</taxon>
        <taxon>Hexacorallia</taxon>
        <taxon>Actiniaria</taxon>
        <taxon>Aiptasiidae</taxon>
        <taxon>Exaiptasia</taxon>
    </lineage>
</organism>
<feature type="chain" id="PRO_5037090345" description="EGF-like domain-containing protein" evidence="16">
    <location>
        <begin position="20"/>
        <end position="345"/>
    </location>
</feature>
<dbReference type="PANTHER" id="PTHR24050:SF28">
    <property type="entry name" value="UROMODULIN-LIKE"/>
    <property type="match status" value="1"/>
</dbReference>
<dbReference type="SMART" id="SM00179">
    <property type="entry name" value="EGF_CA"/>
    <property type="match status" value="4"/>
</dbReference>
<dbReference type="CDD" id="cd00054">
    <property type="entry name" value="EGF_CA"/>
    <property type="match status" value="1"/>
</dbReference>
<protein>
    <recommendedName>
        <fullName evidence="17 18">EGF-like domain-containing protein</fullName>
    </recommendedName>
</protein>
<comment type="similarity">
    <text evidence="4">Belongs to the EGF domain peptide family.</text>
</comment>
<evidence type="ECO:0000256" key="14">
    <source>
        <dbReference type="ARBA" id="ARBA00023170"/>
    </source>
</evidence>
<comment type="subcellular location">
    <subcellularLocation>
        <location evidence="1">Membrane</location>
        <topology evidence="1">Single-pass type I membrane protein</topology>
    </subcellularLocation>
    <subcellularLocation>
        <location evidence="2">Secreted</location>
        <location evidence="2">Extracellular space</location>
        <location evidence="2">Extracellular matrix</location>
    </subcellularLocation>
</comment>
<dbReference type="InterPro" id="IPR000742">
    <property type="entry name" value="EGF"/>
</dbReference>
<evidence type="ECO:0000256" key="11">
    <source>
        <dbReference type="ARBA" id="ARBA00022989"/>
    </source>
</evidence>
<evidence type="ECO:0000256" key="12">
    <source>
        <dbReference type="ARBA" id="ARBA00023136"/>
    </source>
</evidence>
<feature type="domain" description="EGF-like" evidence="18">
    <location>
        <begin position="316"/>
        <end position="331"/>
    </location>
</feature>
<dbReference type="RefSeq" id="XP_020892218.1">
    <property type="nucleotide sequence ID" value="XM_021036559.2"/>
</dbReference>
<dbReference type="InterPro" id="IPR026823">
    <property type="entry name" value="cEGF"/>
</dbReference>
<evidence type="ECO:0000313" key="19">
    <source>
        <dbReference type="EnsemblMetazoa" id="XP_020892218.1"/>
    </source>
</evidence>
<feature type="domain" description="EGF-like" evidence="17 18">
    <location>
        <begin position="147"/>
        <end position="158"/>
    </location>
</feature>
<dbReference type="SMART" id="SM00181">
    <property type="entry name" value="EGF"/>
    <property type="match status" value="5"/>
</dbReference>